<feature type="transmembrane region" description="Helical" evidence="1">
    <location>
        <begin position="109"/>
        <end position="128"/>
    </location>
</feature>
<gene>
    <name evidence="2" type="ORF">ERS852407_04140</name>
</gene>
<dbReference type="Proteomes" id="UP000095651">
    <property type="component" value="Unassembled WGS sequence"/>
</dbReference>
<reference evidence="2 3" key="1">
    <citation type="submission" date="2015-09" db="EMBL/GenBank/DDBJ databases">
        <authorList>
            <consortium name="Pathogen Informatics"/>
        </authorList>
    </citation>
    <scope>NUCLEOTIDE SEQUENCE [LARGE SCALE GENOMIC DNA]</scope>
    <source>
        <strain evidence="2 3">2789STDY5608850</strain>
    </source>
</reference>
<dbReference type="EMBL" id="CYZE01000013">
    <property type="protein sequence ID" value="CUO84430.1"/>
    <property type="molecule type" value="Genomic_DNA"/>
</dbReference>
<dbReference type="RefSeq" id="WP_055658023.1">
    <property type="nucleotide sequence ID" value="NZ_CABIXC010000013.1"/>
</dbReference>
<keyword evidence="1" id="KW-0472">Membrane</keyword>
<accession>A0A174IH88</accession>
<feature type="transmembrane region" description="Helical" evidence="1">
    <location>
        <begin position="7"/>
        <end position="26"/>
    </location>
</feature>
<evidence type="ECO:0000256" key="1">
    <source>
        <dbReference type="SAM" id="Phobius"/>
    </source>
</evidence>
<feature type="transmembrane region" description="Helical" evidence="1">
    <location>
        <begin position="64"/>
        <end position="89"/>
    </location>
</feature>
<feature type="transmembrane region" description="Helical" evidence="1">
    <location>
        <begin position="32"/>
        <end position="52"/>
    </location>
</feature>
<evidence type="ECO:0000313" key="3">
    <source>
        <dbReference type="Proteomes" id="UP000095651"/>
    </source>
</evidence>
<keyword evidence="1" id="KW-1133">Transmembrane helix</keyword>
<name>A0A174IH88_9FIRM</name>
<dbReference type="Pfam" id="PF06541">
    <property type="entry name" value="ABC_trans_CmpB"/>
    <property type="match status" value="1"/>
</dbReference>
<dbReference type="InterPro" id="IPR010540">
    <property type="entry name" value="CmpB_TMEM229"/>
</dbReference>
<keyword evidence="1" id="KW-0812">Transmembrane</keyword>
<evidence type="ECO:0000313" key="2">
    <source>
        <dbReference type="EMBL" id="CUO84430.1"/>
    </source>
</evidence>
<protein>
    <submittedName>
        <fullName evidence="2">Membrane protein</fullName>
    </submittedName>
</protein>
<organism evidence="2 3">
    <name type="scientific">Hungatella hathewayi</name>
    <dbReference type="NCBI Taxonomy" id="154046"/>
    <lineage>
        <taxon>Bacteria</taxon>
        <taxon>Bacillati</taxon>
        <taxon>Bacillota</taxon>
        <taxon>Clostridia</taxon>
        <taxon>Lachnospirales</taxon>
        <taxon>Lachnospiraceae</taxon>
        <taxon>Hungatella</taxon>
    </lineage>
</organism>
<sequence>MIRIVRKYLVLMATGGLLYVVLELIWRGRSHWTMFLLGGICFMALGLINEILPWSLALWKQMLIGVAIITVLEFLTGCIVNLWLGWNIWDYSGLSGNILGQICPQYCLLWLPVSLAGIVLDDWLRYWWWSEEKPRYRIF</sequence>
<proteinExistence type="predicted"/>
<dbReference type="AlphaFoldDB" id="A0A174IH88"/>